<organism evidence="3 4">
    <name type="scientific">Prorocentrum cordatum</name>
    <dbReference type="NCBI Taxonomy" id="2364126"/>
    <lineage>
        <taxon>Eukaryota</taxon>
        <taxon>Sar</taxon>
        <taxon>Alveolata</taxon>
        <taxon>Dinophyceae</taxon>
        <taxon>Prorocentrales</taxon>
        <taxon>Prorocentraceae</taxon>
        <taxon>Prorocentrum</taxon>
    </lineage>
</organism>
<sequence length="361" mass="37332">AVAAAVAAALRAAWALLAGAGSEEDAELAMRWQVMQPETRQQVRGAPPRGEARARRNVGAHVGLGKGVDALRQAMARPQHAQRGGRCGPRKKQAASEDHIVGDPEAREMEGDTSAGIGGPDMDECKGTDHVVGAPEGQVNDKEGATKVISQAGAALRVGCLDVHGAEMQATDGPVEVAPLSEDAVRGQTAAEEEVVRGRRGAPPRAASVCAAARGKGAAAPRAGARASSADLRASCARGGGSRGWRFDLAQAARLAGPAVPLPLASGPRWWKQGVGEVSAKVHKDPLRQGRLSSTGADEEEESIEAQRRAQVSRVDELAKMLAFRAQELTAALRCGAAGAVDDAKARLRAAVDQRPQAAAQ</sequence>
<evidence type="ECO:0000256" key="2">
    <source>
        <dbReference type="SAM" id="SignalP"/>
    </source>
</evidence>
<evidence type="ECO:0000313" key="3">
    <source>
        <dbReference type="EMBL" id="CAK0906991.1"/>
    </source>
</evidence>
<protein>
    <submittedName>
        <fullName evidence="3">Uncharacterized protein</fullName>
    </submittedName>
</protein>
<feature type="region of interest" description="Disordered" evidence="1">
    <location>
        <begin position="288"/>
        <end position="310"/>
    </location>
</feature>
<evidence type="ECO:0000313" key="4">
    <source>
        <dbReference type="Proteomes" id="UP001189429"/>
    </source>
</evidence>
<feature type="chain" id="PRO_5046256545" evidence="2">
    <location>
        <begin position="16"/>
        <end position="361"/>
    </location>
</feature>
<dbReference type="Proteomes" id="UP001189429">
    <property type="component" value="Unassembled WGS sequence"/>
</dbReference>
<proteinExistence type="predicted"/>
<accession>A0ABN9Y7D7</accession>
<dbReference type="EMBL" id="CAUYUJ010021781">
    <property type="protein sequence ID" value="CAK0906991.1"/>
    <property type="molecule type" value="Genomic_DNA"/>
</dbReference>
<keyword evidence="2" id="KW-0732">Signal</keyword>
<feature type="signal peptide" evidence="2">
    <location>
        <begin position="1"/>
        <end position="15"/>
    </location>
</feature>
<feature type="region of interest" description="Disordered" evidence="1">
    <location>
        <begin position="75"/>
        <end position="99"/>
    </location>
</feature>
<comment type="caution">
    <text evidence="3">The sequence shown here is derived from an EMBL/GenBank/DDBJ whole genome shotgun (WGS) entry which is preliminary data.</text>
</comment>
<evidence type="ECO:0000256" key="1">
    <source>
        <dbReference type="SAM" id="MobiDB-lite"/>
    </source>
</evidence>
<keyword evidence="4" id="KW-1185">Reference proteome</keyword>
<name>A0ABN9Y7D7_9DINO</name>
<reference evidence="3" key="1">
    <citation type="submission" date="2023-10" db="EMBL/GenBank/DDBJ databases">
        <authorList>
            <person name="Chen Y."/>
            <person name="Shah S."/>
            <person name="Dougan E. K."/>
            <person name="Thang M."/>
            <person name="Chan C."/>
        </authorList>
    </citation>
    <scope>NUCLEOTIDE SEQUENCE [LARGE SCALE GENOMIC DNA]</scope>
</reference>
<feature type="non-terminal residue" evidence="3">
    <location>
        <position position="1"/>
    </location>
</feature>
<gene>
    <name evidence="3" type="ORF">PCOR1329_LOCUS82136</name>
</gene>